<dbReference type="PANTHER" id="PTHR24136:SF15">
    <property type="entry name" value="ANK_REP_REGION DOMAIN-CONTAINING PROTEIN"/>
    <property type="match status" value="1"/>
</dbReference>
<accession>A0A518DR86</accession>
<dbReference type="GO" id="GO:0045732">
    <property type="term" value="P:positive regulation of protein catabolic process"/>
    <property type="evidence" value="ECO:0007669"/>
    <property type="project" value="TreeGrafter"/>
</dbReference>
<dbReference type="PROSITE" id="PS50088">
    <property type="entry name" value="ANK_REPEAT"/>
    <property type="match status" value="1"/>
</dbReference>
<evidence type="ECO:0000313" key="6">
    <source>
        <dbReference type="Proteomes" id="UP000317648"/>
    </source>
</evidence>
<keyword evidence="2 3" id="KW-0040">ANK repeat</keyword>
<dbReference type="RefSeq" id="WP_145052602.1">
    <property type="nucleotide sequence ID" value="NZ_CP036433.1"/>
</dbReference>
<dbReference type="AlphaFoldDB" id="A0A518DR86"/>
<evidence type="ECO:0000259" key="4">
    <source>
        <dbReference type="Pfam" id="PF05076"/>
    </source>
</evidence>
<dbReference type="Pfam" id="PF13637">
    <property type="entry name" value="Ank_4"/>
    <property type="match status" value="1"/>
</dbReference>
<reference evidence="5 6" key="1">
    <citation type="submission" date="2019-02" db="EMBL/GenBank/DDBJ databases">
        <title>Deep-cultivation of Planctomycetes and their phenomic and genomic characterization uncovers novel biology.</title>
        <authorList>
            <person name="Wiegand S."/>
            <person name="Jogler M."/>
            <person name="Boedeker C."/>
            <person name="Pinto D."/>
            <person name="Vollmers J."/>
            <person name="Rivas-Marin E."/>
            <person name="Kohn T."/>
            <person name="Peeters S.H."/>
            <person name="Heuer A."/>
            <person name="Rast P."/>
            <person name="Oberbeckmann S."/>
            <person name="Bunk B."/>
            <person name="Jeske O."/>
            <person name="Meyerdierks A."/>
            <person name="Storesund J.E."/>
            <person name="Kallscheuer N."/>
            <person name="Luecker S."/>
            <person name="Lage O.M."/>
            <person name="Pohl T."/>
            <person name="Merkel B.J."/>
            <person name="Hornburger P."/>
            <person name="Mueller R.-W."/>
            <person name="Bruemmer F."/>
            <person name="Labrenz M."/>
            <person name="Spormann A.M."/>
            <person name="Op den Camp H."/>
            <person name="Overmann J."/>
            <person name="Amann R."/>
            <person name="Jetten M.S.M."/>
            <person name="Mascher T."/>
            <person name="Medema M.H."/>
            <person name="Devos D.P."/>
            <person name="Kaster A.-K."/>
            <person name="Ovreas L."/>
            <person name="Rohde M."/>
            <person name="Galperin M.Y."/>
            <person name="Jogler C."/>
        </authorList>
    </citation>
    <scope>NUCLEOTIDE SEQUENCE [LARGE SCALE GENOMIC DNA]</scope>
    <source>
        <strain evidence="5 6">Pla85_3_4</strain>
    </source>
</reference>
<dbReference type="Pfam" id="PF05076">
    <property type="entry name" value="SUFU"/>
    <property type="match status" value="1"/>
</dbReference>
<gene>
    <name evidence="5" type="ORF">Pla8534_21360</name>
</gene>
<dbReference type="InterPro" id="IPR036770">
    <property type="entry name" value="Ankyrin_rpt-contain_sf"/>
</dbReference>
<name>A0A518DR86_9BACT</name>
<dbReference type="EMBL" id="CP036433">
    <property type="protein sequence ID" value="QDU94347.1"/>
    <property type="molecule type" value="Genomic_DNA"/>
</dbReference>
<organism evidence="5 6">
    <name type="scientific">Lignipirellula cremea</name>
    <dbReference type="NCBI Taxonomy" id="2528010"/>
    <lineage>
        <taxon>Bacteria</taxon>
        <taxon>Pseudomonadati</taxon>
        <taxon>Planctomycetota</taxon>
        <taxon>Planctomycetia</taxon>
        <taxon>Pirellulales</taxon>
        <taxon>Pirellulaceae</taxon>
        <taxon>Lignipirellula</taxon>
    </lineage>
</organism>
<feature type="domain" description="Suppressor of fused-like" evidence="4">
    <location>
        <begin position="217"/>
        <end position="387"/>
    </location>
</feature>
<dbReference type="PANTHER" id="PTHR24136">
    <property type="entry name" value="SOWAH (DROSOPHILA) HOMOLOG"/>
    <property type="match status" value="1"/>
</dbReference>
<protein>
    <submittedName>
        <fullName evidence="5">Ankyrin repeats (3 copies)</fullName>
    </submittedName>
</protein>
<dbReference type="SMART" id="SM00248">
    <property type="entry name" value="ANK"/>
    <property type="match status" value="3"/>
</dbReference>
<keyword evidence="1" id="KW-0677">Repeat</keyword>
<evidence type="ECO:0000313" key="5">
    <source>
        <dbReference type="EMBL" id="QDU94347.1"/>
    </source>
</evidence>
<feature type="repeat" description="ANK" evidence="3">
    <location>
        <begin position="110"/>
        <end position="142"/>
    </location>
</feature>
<keyword evidence="6" id="KW-1185">Reference proteome</keyword>
<dbReference type="Pfam" id="PF12796">
    <property type="entry name" value="Ank_2"/>
    <property type="match status" value="1"/>
</dbReference>
<sequence>MRAIAWSRVAGPEYNRLRNGEIQDLAELITQHFEMLSAFPMGSGTLLHAAAAGNCVEALEMLVATGLEIDQPNKYGNCSPLEDAASAGSMQAAKWLLDRGAAIEGIGAGDSATPLIRAAKEGHLPLVKLLVGHGADINASYLLSEPFNALKWSIANGQTEVEDFLRKHGAKLPEDGVISTVPSPADFTEFVSSLSAHLSAVAGPPTALTLTEIVPSDVPISILAFPPWQGRDSNLLCTAGMSAYRMAAPVSQISYFGFAELFLQLPANWPLDEASLLQGNASWPIHWLKTLARLPFDGSTCYGAYKIVTQSELELPAPNTDFYGALVLRNTDDYGQLVSNDGISLSFYDVIPLFKEECELIRCEGIQRLADALDTLGIDRIANPSRKNAVI</sequence>
<evidence type="ECO:0000256" key="1">
    <source>
        <dbReference type="ARBA" id="ARBA00022737"/>
    </source>
</evidence>
<evidence type="ECO:0000256" key="3">
    <source>
        <dbReference type="PROSITE-ProRule" id="PRU00023"/>
    </source>
</evidence>
<dbReference type="Gene3D" id="1.25.40.20">
    <property type="entry name" value="Ankyrin repeat-containing domain"/>
    <property type="match status" value="1"/>
</dbReference>
<dbReference type="InterPro" id="IPR002110">
    <property type="entry name" value="Ankyrin_rpt"/>
</dbReference>
<dbReference type="PROSITE" id="PS50297">
    <property type="entry name" value="ANK_REP_REGION"/>
    <property type="match status" value="1"/>
</dbReference>
<evidence type="ECO:0000256" key="2">
    <source>
        <dbReference type="ARBA" id="ARBA00023043"/>
    </source>
</evidence>
<proteinExistence type="predicted"/>
<dbReference type="InterPro" id="IPR051573">
    <property type="entry name" value="Ankyrin-SOCS_box_domain"/>
</dbReference>
<dbReference type="Proteomes" id="UP000317648">
    <property type="component" value="Chromosome"/>
</dbReference>
<dbReference type="SUPFAM" id="SSF48403">
    <property type="entry name" value="Ankyrin repeat"/>
    <property type="match status" value="1"/>
</dbReference>
<dbReference type="OrthoDB" id="4827574at2"/>
<dbReference type="GO" id="GO:0016567">
    <property type="term" value="P:protein ubiquitination"/>
    <property type="evidence" value="ECO:0007669"/>
    <property type="project" value="TreeGrafter"/>
</dbReference>
<dbReference type="InterPro" id="IPR020941">
    <property type="entry name" value="SUFU-like_domain"/>
</dbReference>
<dbReference type="KEGG" id="lcre:Pla8534_21360"/>